<dbReference type="GO" id="GO:0016747">
    <property type="term" value="F:acyltransferase activity, transferring groups other than amino-acyl groups"/>
    <property type="evidence" value="ECO:0007669"/>
    <property type="project" value="InterPro"/>
</dbReference>
<dbReference type="EMBL" id="CP036272">
    <property type="protein sequence ID" value="QDT60599.1"/>
    <property type="molecule type" value="Genomic_DNA"/>
</dbReference>
<evidence type="ECO:0000313" key="4">
    <source>
        <dbReference type="Proteomes" id="UP000315003"/>
    </source>
</evidence>
<evidence type="ECO:0000259" key="2">
    <source>
        <dbReference type="PROSITE" id="PS51186"/>
    </source>
</evidence>
<feature type="region of interest" description="Disordered" evidence="1">
    <location>
        <begin position="206"/>
        <end position="235"/>
    </location>
</feature>
<evidence type="ECO:0000256" key="1">
    <source>
        <dbReference type="SAM" id="MobiDB-lite"/>
    </source>
</evidence>
<accession>A0A517SWS5</accession>
<dbReference type="Pfam" id="PF00583">
    <property type="entry name" value="Acetyltransf_1"/>
    <property type="match status" value="1"/>
</dbReference>
<keyword evidence="4" id="KW-1185">Reference proteome</keyword>
<dbReference type="AlphaFoldDB" id="A0A517SWS5"/>
<dbReference type="RefSeq" id="WP_419187405.1">
    <property type="nucleotide sequence ID" value="NZ_CP036272.1"/>
</dbReference>
<gene>
    <name evidence="3" type="ORF">SV7mr_31230</name>
</gene>
<feature type="compositionally biased region" description="Basic and acidic residues" evidence="1">
    <location>
        <begin position="206"/>
        <end position="220"/>
    </location>
</feature>
<feature type="domain" description="N-acetyltransferase" evidence="2">
    <location>
        <begin position="54"/>
        <end position="198"/>
    </location>
</feature>
<protein>
    <submittedName>
        <fullName evidence="3">Acetyltransferase (GNAT) family protein</fullName>
    </submittedName>
</protein>
<dbReference type="Proteomes" id="UP000315003">
    <property type="component" value="Chromosome"/>
</dbReference>
<dbReference type="PROSITE" id="PS51186">
    <property type="entry name" value="GNAT"/>
    <property type="match status" value="1"/>
</dbReference>
<name>A0A517SWS5_9BACT</name>
<organism evidence="3 4">
    <name type="scientific">Stieleria bergensis</name>
    <dbReference type="NCBI Taxonomy" id="2528025"/>
    <lineage>
        <taxon>Bacteria</taxon>
        <taxon>Pseudomonadati</taxon>
        <taxon>Planctomycetota</taxon>
        <taxon>Planctomycetia</taxon>
        <taxon>Pirellulales</taxon>
        <taxon>Pirellulaceae</taxon>
        <taxon>Stieleria</taxon>
    </lineage>
</organism>
<reference evidence="3 4" key="1">
    <citation type="submission" date="2019-02" db="EMBL/GenBank/DDBJ databases">
        <title>Deep-cultivation of Planctomycetes and their phenomic and genomic characterization uncovers novel biology.</title>
        <authorList>
            <person name="Wiegand S."/>
            <person name="Jogler M."/>
            <person name="Boedeker C."/>
            <person name="Pinto D."/>
            <person name="Vollmers J."/>
            <person name="Rivas-Marin E."/>
            <person name="Kohn T."/>
            <person name="Peeters S.H."/>
            <person name="Heuer A."/>
            <person name="Rast P."/>
            <person name="Oberbeckmann S."/>
            <person name="Bunk B."/>
            <person name="Jeske O."/>
            <person name="Meyerdierks A."/>
            <person name="Storesund J.E."/>
            <person name="Kallscheuer N."/>
            <person name="Luecker S."/>
            <person name="Lage O.M."/>
            <person name="Pohl T."/>
            <person name="Merkel B.J."/>
            <person name="Hornburger P."/>
            <person name="Mueller R.-W."/>
            <person name="Bruemmer F."/>
            <person name="Labrenz M."/>
            <person name="Spormann A.M."/>
            <person name="Op den Camp H."/>
            <person name="Overmann J."/>
            <person name="Amann R."/>
            <person name="Jetten M.S.M."/>
            <person name="Mascher T."/>
            <person name="Medema M.H."/>
            <person name="Devos D.P."/>
            <person name="Kaster A.-K."/>
            <person name="Ovreas L."/>
            <person name="Rohde M."/>
            <person name="Galperin M.Y."/>
            <person name="Jogler C."/>
        </authorList>
    </citation>
    <scope>NUCLEOTIDE SEQUENCE [LARGE SCALE GENOMIC DNA]</scope>
    <source>
        <strain evidence="3 4">SV_7m_r</strain>
    </source>
</reference>
<dbReference type="InterPro" id="IPR016181">
    <property type="entry name" value="Acyl_CoA_acyltransferase"/>
</dbReference>
<dbReference type="SUPFAM" id="SSF55729">
    <property type="entry name" value="Acyl-CoA N-acyltransferases (Nat)"/>
    <property type="match status" value="1"/>
</dbReference>
<evidence type="ECO:0000313" key="3">
    <source>
        <dbReference type="EMBL" id="QDT60599.1"/>
    </source>
</evidence>
<feature type="compositionally biased region" description="Acidic residues" evidence="1">
    <location>
        <begin position="226"/>
        <end position="235"/>
    </location>
</feature>
<dbReference type="Gene3D" id="3.40.630.30">
    <property type="match status" value="1"/>
</dbReference>
<dbReference type="InterPro" id="IPR000182">
    <property type="entry name" value="GNAT_dom"/>
</dbReference>
<keyword evidence="3" id="KW-0808">Transferase</keyword>
<sequence>MKLRERIQTALKQEKGIRLTAADVQALASLHNIGFPAKRQYRRKPSPSKEPMKGKERHIYQGDLDSVVAIDNAVAEHPWSKDEYLKRIHDPDIRGRVIELPGRGRRPRAVVAAVIYERPRNRSWIQIERIVVEPKYQLRSFGRQLIALLQSDLRFGRLTHIEMHVDESNLSLLLFLRAVGFTALDVSHGEVLMSYYWDSHPRPFHEPELDPPRQREESDWKSSIYDDGESGDTKV</sequence>
<proteinExistence type="predicted"/>